<keyword evidence="2" id="KW-1185">Reference proteome</keyword>
<dbReference type="Proteomes" id="UP000826964">
    <property type="component" value="Segment"/>
</dbReference>
<dbReference type="EMBL" id="MZ398241">
    <property type="protein sequence ID" value="QYC96726.1"/>
    <property type="molecule type" value="Genomic_DNA"/>
</dbReference>
<reference evidence="1" key="1">
    <citation type="submission" date="2021-06" db="EMBL/GenBank/DDBJ databases">
        <authorList>
            <person name="Tian F."/>
            <person name="Li J."/>
            <person name="Li F."/>
            <person name="Tong Y."/>
        </authorList>
    </citation>
    <scope>NUCLEOTIDE SEQUENCE</scope>
</reference>
<accession>A0AC61NKK1</accession>
<sequence length="67" mass="7819">MMKKIVRFTEAALIHRERKAPLALIKYEGIGFGDCFRTNRVEQVSYDEEGALIRIETENFVYVQVKP</sequence>
<evidence type="ECO:0000313" key="2">
    <source>
        <dbReference type="Proteomes" id="UP000826964"/>
    </source>
</evidence>
<evidence type="ECO:0000313" key="1">
    <source>
        <dbReference type="EMBL" id="QYC96726.1"/>
    </source>
</evidence>
<organism evidence="1 2">
    <name type="scientific">Stenotrophomonas phage BUCT626</name>
    <dbReference type="NCBI Taxonomy" id="2860376"/>
    <lineage>
        <taxon>Viruses</taxon>
        <taxon>Duplodnaviria</taxon>
        <taxon>Heunggongvirae</taxon>
        <taxon>Uroviricota</taxon>
        <taxon>Caudoviricetes</taxon>
        <taxon>Beaumontvirinae</taxon>
        <taxon>Bixiavirus</taxon>
        <taxon>Bixiavirus BUCT626</taxon>
    </lineage>
</organism>
<name>A0AC61NKK1_9CAUD</name>
<protein>
    <submittedName>
        <fullName evidence="1">Uncharacterized protein</fullName>
    </submittedName>
</protein>
<proteinExistence type="predicted"/>